<reference evidence="5 8" key="2">
    <citation type="journal article" date="2018" name="Nat. Biotechnol.">
        <title>A standardized bacterial taxonomy based on genome phylogeny substantially revises the tree of life.</title>
        <authorList>
            <person name="Parks D.H."/>
            <person name="Chuvochina M."/>
            <person name="Waite D.W."/>
            <person name="Rinke C."/>
            <person name="Skarshewski A."/>
            <person name="Chaumeil P.A."/>
            <person name="Hugenholtz P."/>
        </authorList>
    </citation>
    <scope>NUCLEOTIDE SEQUENCE [LARGE SCALE GENOMIC DNA]</scope>
    <source>
        <strain evidence="5">UBA11264</strain>
    </source>
</reference>
<sequence>MENLAQLINKLLETLNALDTVLTEEHDLLCSGQLPGVALQRATDEKSQLLATVNYLEQQRLRQESAQGQQAPYSSHPHLAEAWQRVQTLSQQLRDKNQHNGMLLNQQIDHNTQALAILSKQNKSLYGPDGQSRNTSLLGRKIGV</sequence>
<evidence type="ECO:0000256" key="2">
    <source>
        <dbReference type="ARBA" id="ARBA00007703"/>
    </source>
</evidence>
<reference evidence="6 7" key="1">
    <citation type="submission" date="2014-03" db="EMBL/GenBank/DDBJ databases">
        <title>Draft genome sequence of the Serratia grimesii strain a2.</title>
        <authorList>
            <person name="Toymentseva A."/>
            <person name="Kazakov S."/>
            <person name="Giliazeva A."/>
            <person name="Ismagilova R."/>
            <person name="Shah R."/>
            <person name="Sharipova M."/>
            <person name="Khaitlina S."/>
            <person name="Mardanova A."/>
        </authorList>
    </citation>
    <scope>NUCLEOTIDE SEQUENCE [LARGE SCALE GENOMIC DNA]</scope>
    <source>
        <strain evidence="6 7">A2</strain>
    </source>
</reference>
<gene>
    <name evidence="6" type="ORF">CR62_23100</name>
    <name evidence="5" type="ORF">DHV72_09255</name>
</gene>
<keyword evidence="3" id="KW-1005">Bacterial flagellum biogenesis</keyword>
<evidence type="ECO:0000256" key="4">
    <source>
        <dbReference type="SAM" id="Coils"/>
    </source>
</evidence>
<protein>
    <submittedName>
        <fullName evidence="5">Flagellar biosynthesis protein FlgN</fullName>
    </submittedName>
</protein>
<dbReference type="InterPro" id="IPR036679">
    <property type="entry name" value="FlgN-like_sf"/>
</dbReference>
<dbReference type="InterPro" id="IPR007809">
    <property type="entry name" value="FlgN-like"/>
</dbReference>
<keyword evidence="7" id="KW-1185">Reference proteome</keyword>
<name>A0A7G2JPW8_9GAMM</name>
<comment type="caution">
    <text evidence="5">The sequence shown here is derived from an EMBL/GenBank/DDBJ whole genome shotgun (WGS) entry which is preliminary data.</text>
</comment>
<dbReference type="EMBL" id="JGVP01000008">
    <property type="protein sequence ID" value="KFB89046.1"/>
    <property type="molecule type" value="Genomic_DNA"/>
</dbReference>
<dbReference type="AlphaFoldDB" id="A0A7G2JPW8"/>
<dbReference type="RefSeq" id="WP_037418970.1">
    <property type="nucleotide sequence ID" value="NZ_CAMIQM010000002.1"/>
</dbReference>
<dbReference type="GeneID" id="75282762"/>
<dbReference type="Proteomes" id="UP000028721">
    <property type="component" value="Unassembled WGS sequence"/>
</dbReference>
<organism evidence="5 8">
    <name type="scientific">Serratia grimesii</name>
    <dbReference type="NCBI Taxonomy" id="82995"/>
    <lineage>
        <taxon>Bacteria</taxon>
        <taxon>Pseudomonadati</taxon>
        <taxon>Pseudomonadota</taxon>
        <taxon>Gammaproteobacteria</taxon>
        <taxon>Enterobacterales</taxon>
        <taxon>Yersiniaceae</taxon>
        <taxon>Serratia</taxon>
    </lineage>
</organism>
<dbReference type="SUPFAM" id="SSF140566">
    <property type="entry name" value="FlgN-like"/>
    <property type="match status" value="1"/>
</dbReference>
<evidence type="ECO:0000313" key="5">
    <source>
        <dbReference type="EMBL" id="HCK00202.1"/>
    </source>
</evidence>
<evidence type="ECO:0000313" key="8">
    <source>
        <dbReference type="Proteomes" id="UP000262210"/>
    </source>
</evidence>
<keyword evidence="5" id="KW-0969">Cilium</keyword>
<keyword evidence="4" id="KW-0175">Coiled coil</keyword>
<dbReference type="GO" id="GO:0044780">
    <property type="term" value="P:bacterial-type flagellum assembly"/>
    <property type="evidence" value="ECO:0007669"/>
    <property type="project" value="InterPro"/>
</dbReference>
<comment type="similarity">
    <text evidence="2">Belongs to the FlgN family.</text>
</comment>
<keyword evidence="5" id="KW-0966">Cell projection</keyword>
<evidence type="ECO:0000313" key="7">
    <source>
        <dbReference type="Proteomes" id="UP000028721"/>
    </source>
</evidence>
<evidence type="ECO:0000313" key="6">
    <source>
        <dbReference type="EMBL" id="KFB89046.1"/>
    </source>
</evidence>
<dbReference type="EMBL" id="DPSM01000015">
    <property type="protein sequence ID" value="HCK00202.1"/>
    <property type="molecule type" value="Genomic_DNA"/>
</dbReference>
<dbReference type="Proteomes" id="UP000262210">
    <property type="component" value="Unassembled WGS sequence"/>
</dbReference>
<accession>A0A7G2JPW8</accession>
<dbReference type="Pfam" id="PF05130">
    <property type="entry name" value="FlgN"/>
    <property type="match status" value="1"/>
</dbReference>
<evidence type="ECO:0000256" key="3">
    <source>
        <dbReference type="ARBA" id="ARBA00022795"/>
    </source>
</evidence>
<evidence type="ECO:0000256" key="1">
    <source>
        <dbReference type="ARBA" id="ARBA00002397"/>
    </source>
</evidence>
<keyword evidence="5" id="KW-0282">Flagellum</keyword>
<comment type="function">
    <text evidence="1">Required for the efficient initiation of filament assembly.</text>
</comment>
<proteinExistence type="inferred from homology"/>
<dbReference type="Gene3D" id="1.20.58.300">
    <property type="entry name" value="FlgN-like"/>
    <property type="match status" value="1"/>
</dbReference>
<feature type="coiled-coil region" evidence="4">
    <location>
        <begin position="1"/>
        <end position="59"/>
    </location>
</feature>